<dbReference type="EC" id="4.1.1.112" evidence="10"/>
<evidence type="ECO:0000256" key="5">
    <source>
        <dbReference type="ARBA" id="ARBA00022723"/>
    </source>
</evidence>
<dbReference type="PANTHER" id="PTHR33254:SF4">
    <property type="entry name" value="4-HYDROXY-4-METHYL-2-OXOGLUTARATE ALDOLASE 3-RELATED"/>
    <property type="match status" value="1"/>
</dbReference>
<feature type="binding site" evidence="9">
    <location>
        <begin position="80"/>
        <end position="83"/>
    </location>
    <ligand>
        <name>substrate</name>
    </ligand>
</feature>
<keyword evidence="9" id="KW-0460">Magnesium</keyword>
<dbReference type="Pfam" id="PF03737">
    <property type="entry name" value="RraA-like"/>
    <property type="match status" value="1"/>
</dbReference>
<gene>
    <name evidence="11" type="ORF">SAMN05216223_1096</name>
</gene>
<dbReference type="NCBIfam" id="NF006875">
    <property type="entry name" value="PRK09372.1"/>
    <property type="match status" value="1"/>
</dbReference>
<protein>
    <recommendedName>
        <fullName evidence="10">4-hydroxy-4-methyl-2-oxoglutarate aldolase</fullName>
        <shortName evidence="10">HMG aldolase</shortName>
        <ecNumber evidence="10">4.1.1.112</ecNumber>
        <ecNumber evidence="10">4.1.3.17</ecNumber>
    </recommendedName>
    <alternativeName>
        <fullName evidence="10">Oxaloacetate decarboxylase</fullName>
    </alternativeName>
</protein>
<keyword evidence="6 10" id="KW-0456">Lyase</keyword>
<dbReference type="GO" id="GO:0046872">
    <property type="term" value="F:metal ion binding"/>
    <property type="evidence" value="ECO:0007669"/>
    <property type="project" value="UniProtKB-KW"/>
</dbReference>
<comment type="function">
    <text evidence="7 10">Catalyzes the aldol cleavage of 4-hydroxy-4-methyl-2-oxoglutarate (HMG) into 2 molecules of pyruvate. Also contains a secondary oxaloacetate (OAA) decarboxylase activity due to the common pyruvate enolate transition state formed following C-C bond cleavage in the retro-aldol and decarboxylation reactions.</text>
</comment>
<accession>A0A1H6CJ91</accession>
<evidence type="ECO:0000256" key="2">
    <source>
        <dbReference type="ARBA" id="ARBA00001968"/>
    </source>
</evidence>
<dbReference type="InterPro" id="IPR036704">
    <property type="entry name" value="RraA/RraA-like_sf"/>
</dbReference>
<keyword evidence="5 9" id="KW-0479">Metal-binding</keyword>
<dbReference type="Gene3D" id="3.50.30.40">
    <property type="entry name" value="Ribonuclease E inhibitor RraA/RraA-like"/>
    <property type="match status" value="1"/>
</dbReference>
<dbReference type="CDD" id="cd16841">
    <property type="entry name" value="RraA_family"/>
    <property type="match status" value="1"/>
</dbReference>
<sequence length="160" mass="16714">MPVDPNSWSTADLCDEHEGSISACDIQFTLYGGHRAFRGIVATVRCDGDNVLARRAMSEQGEGRVLVVDGSGSLRCALMGDQMAELAIDNGWAGVVVNGAIRDVGPLSRLPLGVAALGSNPLRSGKQGTGRRDGEVTFGGVTFRPGDTVCVDEDGIVLLP</sequence>
<evidence type="ECO:0000256" key="1">
    <source>
        <dbReference type="ARBA" id="ARBA00001342"/>
    </source>
</evidence>
<dbReference type="SUPFAM" id="SSF89562">
    <property type="entry name" value="RraA-like"/>
    <property type="match status" value="1"/>
</dbReference>
<dbReference type="AlphaFoldDB" id="A0A1H6CJ91"/>
<comment type="catalytic activity">
    <reaction evidence="8 10">
        <text>oxaloacetate + H(+) = pyruvate + CO2</text>
        <dbReference type="Rhea" id="RHEA:15641"/>
        <dbReference type="ChEBI" id="CHEBI:15361"/>
        <dbReference type="ChEBI" id="CHEBI:15378"/>
        <dbReference type="ChEBI" id="CHEBI:16452"/>
        <dbReference type="ChEBI" id="CHEBI:16526"/>
        <dbReference type="EC" id="4.1.1.112"/>
    </reaction>
</comment>
<dbReference type="NCBIfam" id="TIGR01935">
    <property type="entry name" value="NOT-MenG"/>
    <property type="match status" value="1"/>
</dbReference>
<evidence type="ECO:0000256" key="9">
    <source>
        <dbReference type="PIRSR" id="PIRSR605493-1"/>
    </source>
</evidence>
<proteinExistence type="inferred from homology"/>
<evidence type="ECO:0000256" key="4">
    <source>
        <dbReference type="ARBA" id="ARBA00011233"/>
    </source>
</evidence>
<dbReference type="GO" id="GO:0008948">
    <property type="term" value="F:oxaloacetate decarboxylase activity"/>
    <property type="evidence" value="ECO:0007669"/>
    <property type="project" value="UniProtKB-EC"/>
</dbReference>
<dbReference type="RefSeq" id="WP_103887477.1">
    <property type="nucleotide sequence ID" value="NZ_FNVU01000009.1"/>
</dbReference>
<evidence type="ECO:0000256" key="3">
    <source>
        <dbReference type="ARBA" id="ARBA00008621"/>
    </source>
</evidence>
<evidence type="ECO:0000256" key="7">
    <source>
        <dbReference type="ARBA" id="ARBA00025046"/>
    </source>
</evidence>
<feature type="binding site" evidence="9">
    <location>
        <position position="103"/>
    </location>
    <ligand>
        <name>Mg(2+)</name>
        <dbReference type="ChEBI" id="CHEBI:18420"/>
    </ligand>
</feature>
<dbReference type="OrthoDB" id="943692at2"/>
<comment type="catalytic activity">
    <reaction evidence="1 10">
        <text>4-hydroxy-4-methyl-2-oxoglutarate = 2 pyruvate</text>
        <dbReference type="Rhea" id="RHEA:22748"/>
        <dbReference type="ChEBI" id="CHEBI:15361"/>
        <dbReference type="ChEBI" id="CHEBI:58276"/>
        <dbReference type="EC" id="4.1.3.17"/>
    </reaction>
</comment>
<organism evidence="11 12">
    <name type="scientific">Actinacidiphila yanglinensis</name>
    <dbReference type="NCBI Taxonomy" id="310779"/>
    <lineage>
        <taxon>Bacteria</taxon>
        <taxon>Bacillati</taxon>
        <taxon>Actinomycetota</taxon>
        <taxon>Actinomycetes</taxon>
        <taxon>Kitasatosporales</taxon>
        <taxon>Streptomycetaceae</taxon>
        <taxon>Actinacidiphila</taxon>
    </lineage>
</organism>
<evidence type="ECO:0000313" key="11">
    <source>
        <dbReference type="EMBL" id="SEG72466.1"/>
    </source>
</evidence>
<dbReference type="GO" id="GO:0051252">
    <property type="term" value="P:regulation of RNA metabolic process"/>
    <property type="evidence" value="ECO:0007669"/>
    <property type="project" value="InterPro"/>
</dbReference>
<comment type="cofactor">
    <cofactor evidence="9">
        <name>Mg(2+)</name>
        <dbReference type="ChEBI" id="CHEBI:18420"/>
    </cofactor>
</comment>
<evidence type="ECO:0000313" key="12">
    <source>
        <dbReference type="Proteomes" id="UP000236754"/>
    </source>
</evidence>
<dbReference type="EC" id="4.1.3.17" evidence="10"/>
<comment type="similarity">
    <text evidence="3 10">Belongs to the class II aldolase/RraA-like family.</text>
</comment>
<dbReference type="GO" id="GO:0047443">
    <property type="term" value="F:4-hydroxy-4-methyl-2-oxoglutarate aldolase activity"/>
    <property type="evidence" value="ECO:0007669"/>
    <property type="project" value="UniProtKB-EC"/>
</dbReference>
<dbReference type="Proteomes" id="UP000236754">
    <property type="component" value="Unassembled WGS sequence"/>
</dbReference>
<dbReference type="InterPro" id="IPR010203">
    <property type="entry name" value="RraA"/>
</dbReference>
<name>A0A1H6CJ91_9ACTN</name>
<comment type="cofactor">
    <cofactor evidence="2 10">
        <name>a divalent metal cation</name>
        <dbReference type="ChEBI" id="CHEBI:60240"/>
    </cofactor>
</comment>
<evidence type="ECO:0000256" key="8">
    <source>
        <dbReference type="ARBA" id="ARBA00047973"/>
    </source>
</evidence>
<dbReference type="GO" id="GO:0008428">
    <property type="term" value="F:ribonuclease inhibitor activity"/>
    <property type="evidence" value="ECO:0007669"/>
    <property type="project" value="InterPro"/>
</dbReference>
<keyword evidence="12" id="KW-1185">Reference proteome</keyword>
<dbReference type="InterPro" id="IPR005493">
    <property type="entry name" value="RraA/RraA-like"/>
</dbReference>
<dbReference type="EMBL" id="FNVU01000009">
    <property type="protein sequence ID" value="SEG72466.1"/>
    <property type="molecule type" value="Genomic_DNA"/>
</dbReference>
<comment type="subunit">
    <text evidence="4 10">Homotrimer.</text>
</comment>
<evidence type="ECO:0000256" key="6">
    <source>
        <dbReference type="ARBA" id="ARBA00023239"/>
    </source>
</evidence>
<dbReference type="PANTHER" id="PTHR33254">
    <property type="entry name" value="4-HYDROXY-4-METHYL-2-OXOGLUTARATE ALDOLASE 3-RELATED"/>
    <property type="match status" value="1"/>
</dbReference>
<evidence type="ECO:0000256" key="10">
    <source>
        <dbReference type="RuleBase" id="RU004338"/>
    </source>
</evidence>
<feature type="binding site" evidence="9">
    <location>
        <position position="102"/>
    </location>
    <ligand>
        <name>substrate</name>
    </ligand>
</feature>
<reference evidence="11 12" key="1">
    <citation type="submission" date="2016-10" db="EMBL/GenBank/DDBJ databases">
        <authorList>
            <person name="de Groot N.N."/>
        </authorList>
    </citation>
    <scope>NUCLEOTIDE SEQUENCE [LARGE SCALE GENOMIC DNA]</scope>
    <source>
        <strain evidence="11 12">CGMCC 4.2023</strain>
    </source>
</reference>